<dbReference type="PIRSF" id="PIRSF017349">
    <property type="entry name" value="UCP017349"/>
    <property type="match status" value="1"/>
</dbReference>
<gene>
    <name evidence="1" type="ORF">GA0070560_10519</name>
</gene>
<dbReference type="STRING" id="47864.GA0070560_10519"/>
<dbReference type="EMBL" id="FMDN01000005">
    <property type="protein sequence ID" value="SCG46812.1"/>
    <property type="molecule type" value="Genomic_DNA"/>
</dbReference>
<sequence length="144" mass="15139">MQNLLPEPPATLLPAHDEADAALADAVGQGTDEAYAEVAARFPTHSAAWAALAARAFDVGQVVPAYAYARTGYHRGLDQLRRSGWKGHGPVPWSHVPNRGFLRCLYVLSRAAGEIGEADEAARCAQFLRDCDPAAGDALAGAGS</sequence>
<dbReference type="InterPro" id="IPR014487">
    <property type="entry name" value="DUF3151"/>
</dbReference>
<protein>
    <recommendedName>
        <fullName evidence="3">DUF3151 domain-containing protein</fullName>
    </recommendedName>
</protein>
<dbReference type="AlphaFoldDB" id="A0A1C5HLC1"/>
<evidence type="ECO:0000313" key="1">
    <source>
        <dbReference type="EMBL" id="SCG46812.1"/>
    </source>
</evidence>
<evidence type="ECO:0000313" key="2">
    <source>
        <dbReference type="Proteomes" id="UP000199408"/>
    </source>
</evidence>
<evidence type="ECO:0008006" key="3">
    <source>
        <dbReference type="Google" id="ProtNLM"/>
    </source>
</evidence>
<accession>A0A1C5HLC1</accession>
<name>A0A1C5HLC1_9ACTN</name>
<dbReference type="Pfam" id="PF11349">
    <property type="entry name" value="DUF3151"/>
    <property type="match status" value="1"/>
</dbReference>
<dbReference type="RefSeq" id="WP_091293783.1">
    <property type="nucleotide sequence ID" value="NZ_FMDN01000005.1"/>
</dbReference>
<organism evidence="1 2">
    <name type="scientific">Micromonospora halophytica</name>
    <dbReference type="NCBI Taxonomy" id="47864"/>
    <lineage>
        <taxon>Bacteria</taxon>
        <taxon>Bacillati</taxon>
        <taxon>Actinomycetota</taxon>
        <taxon>Actinomycetes</taxon>
        <taxon>Micromonosporales</taxon>
        <taxon>Micromonosporaceae</taxon>
        <taxon>Micromonospora</taxon>
    </lineage>
</organism>
<dbReference type="Proteomes" id="UP000199408">
    <property type="component" value="Unassembled WGS sequence"/>
</dbReference>
<dbReference type="OrthoDB" id="3826919at2"/>
<keyword evidence="2" id="KW-1185">Reference proteome</keyword>
<proteinExistence type="predicted"/>
<reference evidence="2" key="1">
    <citation type="submission" date="2016-06" db="EMBL/GenBank/DDBJ databases">
        <authorList>
            <person name="Varghese N."/>
        </authorList>
    </citation>
    <scope>NUCLEOTIDE SEQUENCE [LARGE SCALE GENOMIC DNA]</scope>
    <source>
        <strain evidence="2">DSM 43171</strain>
    </source>
</reference>